<reference evidence="1 2" key="1">
    <citation type="journal article" date="2025" name="Int. J. Syst. Evol. Microbiol.">
        <title>Desulfovibrio falkowii sp. nov., Porphyromonas miyakawae sp. nov., Mediterraneibacter flintii sp. nov. and Owariibacterium komagatae gen. nov., sp. nov., isolated from human faeces.</title>
        <authorList>
            <person name="Hamaguchi T."/>
            <person name="Ohara M."/>
            <person name="Hisatomi A."/>
            <person name="Sekiguchi K."/>
            <person name="Takeda J.I."/>
            <person name="Ueyama J."/>
            <person name="Ito M."/>
            <person name="Nishiwaki H."/>
            <person name="Ogi T."/>
            <person name="Hirayama M."/>
            <person name="Ohkuma M."/>
            <person name="Sakamoto M."/>
            <person name="Ohno K."/>
        </authorList>
    </citation>
    <scope>NUCLEOTIDE SEQUENCE [LARGE SCALE GENOMIC DNA]</scope>
    <source>
        <strain evidence="1 2">13CB8C</strain>
    </source>
</reference>
<gene>
    <name evidence="1" type="ORF">Defa_21090</name>
</gene>
<keyword evidence="2" id="KW-1185">Reference proteome</keyword>
<dbReference type="InterPro" id="IPR025518">
    <property type="entry name" value="DUF4406"/>
</dbReference>
<dbReference type="Gene3D" id="3.40.50.10400">
    <property type="entry name" value="Hypothetical protein PA1492"/>
    <property type="match status" value="1"/>
</dbReference>
<organism evidence="1 2">
    <name type="scientific">Desulfovibrio falkowii</name>
    <dbReference type="NCBI Taxonomy" id="3136602"/>
    <lineage>
        <taxon>Bacteria</taxon>
        <taxon>Pseudomonadati</taxon>
        <taxon>Thermodesulfobacteriota</taxon>
        <taxon>Desulfovibrionia</taxon>
        <taxon>Desulfovibrionales</taxon>
        <taxon>Desulfovibrionaceae</taxon>
        <taxon>Desulfovibrio</taxon>
    </lineage>
</organism>
<proteinExistence type="predicted"/>
<accession>A0ABQ0EAC9</accession>
<dbReference type="Proteomes" id="UP001628192">
    <property type="component" value="Unassembled WGS sequence"/>
</dbReference>
<evidence type="ECO:0000313" key="1">
    <source>
        <dbReference type="EMBL" id="GAB1254622.1"/>
    </source>
</evidence>
<name>A0ABQ0EAC9_9BACT</name>
<dbReference type="RefSeq" id="WP_407844881.1">
    <property type="nucleotide sequence ID" value="NZ_BAAFSG010000001.1"/>
</dbReference>
<protein>
    <recommendedName>
        <fullName evidence="3">DUF4406 domain-containing protein</fullName>
    </recommendedName>
</protein>
<dbReference type="EMBL" id="BAAFSG010000001">
    <property type="protein sequence ID" value="GAB1254622.1"/>
    <property type="molecule type" value="Genomic_DNA"/>
</dbReference>
<evidence type="ECO:0008006" key="3">
    <source>
        <dbReference type="Google" id="ProtNLM"/>
    </source>
</evidence>
<sequence length="108" mass="12051">MPKTIYISGPMSGLPECNYPAFNAAAAQLRSMGYRVENPAENPEPPCKSWEGYMRLALAQLVRCDLNVRLEGWLCSRGARVESGISKLLGIDVYDYSEFMKRAQGESK</sequence>
<evidence type="ECO:0000313" key="2">
    <source>
        <dbReference type="Proteomes" id="UP001628192"/>
    </source>
</evidence>
<dbReference type="SUPFAM" id="SSF52309">
    <property type="entry name" value="N-(deoxy)ribosyltransferase-like"/>
    <property type="match status" value="1"/>
</dbReference>
<comment type="caution">
    <text evidence="1">The sequence shown here is derived from an EMBL/GenBank/DDBJ whole genome shotgun (WGS) entry which is preliminary data.</text>
</comment>
<dbReference type="Pfam" id="PF14359">
    <property type="entry name" value="DUF4406"/>
    <property type="match status" value="1"/>
</dbReference>